<evidence type="ECO:0000256" key="2">
    <source>
        <dbReference type="ARBA" id="ARBA00010004"/>
    </source>
</evidence>
<keyword evidence="12" id="KW-1185">Reference proteome</keyword>
<dbReference type="PANTHER" id="PTHR38786:SF1">
    <property type="entry name" value="FLAGELLAR FLIJ PROTEIN"/>
    <property type="match status" value="1"/>
</dbReference>
<keyword evidence="4" id="KW-0813">Transport</keyword>
<accession>A0A2S9VEG0</accession>
<keyword evidence="11" id="KW-0282">Flagellum</keyword>
<dbReference type="Gene3D" id="1.10.287.1700">
    <property type="match status" value="1"/>
</dbReference>
<dbReference type="GO" id="GO:0005886">
    <property type="term" value="C:plasma membrane"/>
    <property type="evidence" value="ECO:0007669"/>
    <property type="project" value="UniProtKB-SubCell"/>
</dbReference>
<evidence type="ECO:0000256" key="6">
    <source>
        <dbReference type="ARBA" id="ARBA00022500"/>
    </source>
</evidence>
<evidence type="ECO:0000256" key="9">
    <source>
        <dbReference type="ARBA" id="ARBA00023136"/>
    </source>
</evidence>
<dbReference type="RefSeq" id="WP_105933522.1">
    <property type="nucleotide sequence ID" value="NZ_PVNP01000033.1"/>
</dbReference>
<evidence type="ECO:0000256" key="7">
    <source>
        <dbReference type="ARBA" id="ARBA00022795"/>
    </source>
</evidence>
<keyword evidence="11" id="KW-0966">Cell projection</keyword>
<reference evidence="12" key="1">
    <citation type="journal article" date="2020" name="Int. J. Syst. Evol. Microbiol.">
        <title>Alteromonas alba sp. nov., a marine bacterium isolated from the seawater of the West Pacific Ocean.</title>
        <authorList>
            <person name="Sun C."/>
            <person name="Wu Y.-H."/>
            <person name="Xamxidin M."/>
            <person name="Cheng H."/>
            <person name="Xu X.-W."/>
        </authorList>
    </citation>
    <scope>NUCLEOTIDE SEQUENCE [LARGE SCALE GENOMIC DNA]</scope>
    <source>
        <strain evidence="12">190</strain>
    </source>
</reference>
<evidence type="ECO:0000256" key="3">
    <source>
        <dbReference type="ARBA" id="ARBA00020392"/>
    </source>
</evidence>
<keyword evidence="11" id="KW-0969">Cilium</keyword>
<dbReference type="AlphaFoldDB" id="A0A2S9VEG0"/>
<dbReference type="Pfam" id="PF02050">
    <property type="entry name" value="FliJ"/>
    <property type="match status" value="1"/>
</dbReference>
<sequence length="154" mass="18238">MARNDVTRSIEQLATVLRMELEKENKALNAFRLAQDYHQQQRTKLTSLQQYRMDYVRQLQQEGSGGVKAHHYQQRLSFVAKLDKACEQQGHVIAQCKMAADQRRTQWLAQQRRRQAVEKLIEKKDQTLQVIDNRIEQQMMDELATQRLLRRSIS</sequence>
<organism evidence="11 12">
    <name type="scientific">Alteromonas alba</name>
    <dbReference type="NCBI Taxonomy" id="2079529"/>
    <lineage>
        <taxon>Bacteria</taxon>
        <taxon>Pseudomonadati</taxon>
        <taxon>Pseudomonadota</taxon>
        <taxon>Gammaproteobacteria</taxon>
        <taxon>Alteromonadales</taxon>
        <taxon>Alteromonadaceae</taxon>
        <taxon>Alteromonas/Salinimonas group</taxon>
        <taxon>Alteromonas</taxon>
    </lineage>
</organism>
<keyword evidence="9" id="KW-0472">Membrane</keyword>
<evidence type="ECO:0000313" key="12">
    <source>
        <dbReference type="Proteomes" id="UP000238949"/>
    </source>
</evidence>
<comment type="similarity">
    <text evidence="2">Belongs to the FliJ family.</text>
</comment>
<comment type="subcellular location">
    <subcellularLocation>
        <location evidence="1">Cell membrane</location>
        <topology evidence="1">Peripheral membrane protein</topology>
        <orientation evidence="1">Cytoplasmic side</orientation>
    </subcellularLocation>
</comment>
<dbReference type="Proteomes" id="UP000238949">
    <property type="component" value="Unassembled WGS sequence"/>
</dbReference>
<keyword evidence="6" id="KW-0145">Chemotaxis</keyword>
<dbReference type="PANTHER" id="PTHR38786">
    <property type="entry name" value="FLAGELLAR FLIJ PROTEIN"/>
    <property type="match status" value="1"/>
</dbReference>
<evidence type="ECO:0000256" key="10">
    <source>
        <dbReference type="ARBA" id="ARBA00023225"/>
    </source>
</evidence>
<dbReference type="GO" id="GO:0044781">
    <property type="term" value="P:bacterial-type flagellum organization"/>
    <property type="evidence" value="ECO:0007669"/>
    <property type="project" value="UniProtKB-KW"/>
</dbReference>
<evidence type="ECO:0000313" key="11">
    <source>
        <dbReference type="EMBL" id="PRO74814.1"/>
    </source>
</evidence>
<evidence type="ECO:0000256" key="4">
    <source>
        <dbReference type="ARBA" id="ARBA00022448"/>
    </source>
</evidence>
<dbReference type="InterPro" id="IPR052570">
    <property type="entry name" value="FliJ"/>
</dbReference>
<evidence type="ECO:0000256" key="5">
    <source>
        <dbReference type="ARBA" id="ARBA00022475"/>
    </source>
</evidence>
<dbReference type="GO" id="GO:0006935">
    <property type="term" value="P:chemotaxis"/>
    <property type="evidence" value="ECO:0007669"/>
    <property type="project" value="UniProtKB-KW"/>
</dbReference>
<dbReference type="EMBL" id="PVNP01000033">
    <property type="protein sequence ID" value="PRO74814.1"/>
    <property type="molecule type" value="Genomic_DNA"/>
</dbReference>
<proteinExistence type="inferred from homology"/>
<keyword evidence="5" id="KW-1003">Cell membrane</keyword>
<protein>
    <recommendedName>
        <fullName evidence="3">Flagellar FliJ protein</fullName>
    </recommendedName>
</protein>
<name>A0A2S9VEG0_9ALTE</name>
<keyword evidence="8" id="KW-0653">Protein transport</keyword>
<dbReference type="NCBIfam" id="TIGR02473">
    <property type="entry name" value="flagell_FliJ"/>
    <property type="match status" value="1"/>
</dbReference>
<dbReference type="GO" id="GO:0015031">
    <property type="term" value="P:protein transport"/>
    <property type="evidence" value="ECO:0007669"/>
    <property type="project" value="UniProtKB-KW"/>
</dbReference>
<gene>
    <name evidence="11" type="primary">fliJ</name>
    <name evidence="11" type="ORF">C6Y40_04370</name>
</gene>
<dbReference type="GO" id="GO:0009288">
    <property type="term" value="C:bacterial-type flagellum"/>
    <property type="evidence" value="ECO:0007669"/>
    <property type="project" value="InterPro"/>
</dbReference>
<evidence type="ECO:0000256" key="1">
    <source>
        <dbReference type="ARBA" id="ARBA00004413"/>
    </source>
</evidence>
<dbReference type="InterPro" id="IPR053716">
    <property type="entry name" value="Flag_assembly_chemotaxis_eff"/>
</dbReference>
<dbReference type="InterPro" id="IPR012823">
    <property type="entry name" value="Flagell_FliJ"/>
</dbReference>
<keyword evidence="10" id="KW-1006">Bacterial flagellum protein export</keyword>
<dbReference type="OrthoDB" id="7063004at2"/>
<dbReference type="GO" id="GO:0071973">
    <property type="term" value="P:bacterial-type flagellum-dependent cell motility"/>
    <property type="evidence" value="ECO:0007669"/>
    <property type="project" value="InterPro"/>
</dbReference>
<keyword evidence="7" id="KW-1005">Bacterial flagellum biogenesis</keyword>
<evidence type="ECO:0000256" key="8">
    <source>
        <dbReference type="ARBA" id="ARBA00022927"/>
    </source>
</evidence>
<comment type="caution">
    <text evidence="11">The sequence shown here is derived from an EMBL/GenBank/DDBJ whole genome shotgun (WGS) entry which is preliminary data.</text>
</comment>